<keyword evidence="2" id="KW-1185">Reference proteome</keyword>
<dbReference type="Proteomes" id="UP000730481">
    <property type="component" value="Unassembled WGS sequence"/>
</dbReference>
<dbReference type="GO" id="GO:0016791">
    <property type="term" value="F:phosphatase activity"/>
    <property type="evidence" value="ECO:0007669"/>
    <property type="project" value="UniProtKB-ARBA"/>
</dbReference>
<dbReference type="InterPro" id="IPR036412">
    <property type="entry name" value="HAD-like_sf"/>
</dbReference>
<reference evidence="1" key="1">
    <citation type="journal article" date="2017" name="Mycologia">
        <title>Fusarium algeriense, sp. nov., a novel toxigenic crown rot pathogen of durum wheat from Algeria is nested in the Fusarium burgessii species complex.</title>
        <authorList>
            <person name="Laraba I."/>
            <person name="Keddad A."/>
            <person name="Boureghda H."/>
            <person name="Abdallah N."/>
            <person name="Vaughan M.M."/>
            <person name="Proctor R.H."/>
            <person name="Busman M."/>
            <person name="O'Donnell K."/>
        </authorList>
    </citation>
    <scope>NUCLEOTIDE SEQUENCE</scope>
    <source>
        <strain evidence="1">NRRL 25174</strain>
    </source>
</reference>
<dbReference type="EMBL" id="PVQB02001315">
    <property type="protein sequence ID" value="KAF4331905.1"/>
    <property type="molecule type" value="Genomic_DNA"/>
</dbReference>
<proteinExistence type="predicted"/>
<comment type="caution">
    <text evidence="1">The sequence shown here is derived from an EMBL/GenBank/DDBJ whole genome shotgun (WGS) entry which is preliminary data.</text>
</comment>
<dbReference type="SUPFAM" id="SSF56784">
    <property type="entry name" value="HAD-like"/>
    <property type="match status" value="1"/>
</dbReference>
<organism evidence="1 2">
    <name type="scientific">Fusarium beomiforme</name>
    <dbReference type="NCBI Taxonomy" id="44412"/>
    <lineage>
        <taxon>Eukaryota</taxon>
        <taxon>Fungi</taxon>
        <taxon>Dikarya</taxon>
        <taxon>Ascomycota</taxon>
        <taxon>Pezizomycotina</taxon>
        <taxon>Sordariomycetes</taxon>
        <taxon>Hypocreomycetidae</taxon>
        <taxon>Hypocreales</taxon>
        <taxon>Nectriaceae</taxon>
        <taxon>Fusarium</taxon>
        <taxon>Fusarium burgessii species complex</taxon>
    </lineage>
</organism>
<dbReference type="OrthoDB" id="2012566at2759"/>
<dbReference type="PANTHER" id="PTHR43611">
    <property type="entry name" value="ALPHA-D-GLUCOSE 1-PHOSPHATE PHOSPHATASE"/>
    <property type="match status" value="1"/>
</dbReference>
<dbReference type="InterPro" id="IPR023198">
    <property type="entry name" value="PGP-like_dom2"/>
</dbReference>
<evidence type="ECO:0000313" key="1">
    <source>
        <dbReference type="EMBL" id="KAF4331905.1"/>
    </source>
</evidence>
<sequence length="473" mass="53601">MYRSKYTTLVLDLGGVLIKYSASNTVGLTSSRIKSALDSPYWHEYERGTLSKHDAYKQVTEAFFIDLETWAETIEQMRDGMEANVDLISAIKDLKKAFSLVKICCLSNIPGPELALIRDEIDSWGIIDQLMASSDLQQRKPDMAVYHSLLRKAQATAADCIFVDDSIGNVVNAQCLGFHGILFSNTHDLVRVLHNLMGDSVARAKAYLQSNARNLLCTLSTGKVQPDNFSQLLILHHTRDRNLVDLKNEGYTWNYFHGNPTYNGTTYPDDSDTTCLAMTILEDIPMEDKLKARDVILSYLNRDGLPLSWFDKDRPRVCHCICANIFRFFALNGWTEKLPGICEYLCRLLKTRAFLHGSRYYKFPEWFLYILSDLCARRPSDFQLQSMRDLLVECIEERMGCDANVLGAAMRALSAQSLGLKNDRDLKILLDSQQLDGGWEVAWLWGYATKPLQIGGRGVVTAMAMDAIQRERP</sequence>
<dbReference type="InterPro" id="IPR006439">
    <property type="entry name" value="HAD-SF_hydro_IA"/>
</dbReference>
<dbReference type="AlphaFoldDB" id="A0A9P5A3Y6"/>
<name>A0A9P5A3Y6_9HYPO</name>
<evidence type="ECO:0008006" key="3">
    <source>
        <dbReference type="Google" id="ProtNLM"/>
    </source>
</evidence>
<dbReference type="InterPro" id="IPR023214">
    <property type="entry name" value="HAD_sf"/>
</dbReference>
<dbReference type="Gene3D" id="3.40.50.1000">
    <property type="entry name" value="HAD superfamily/HAD-like"/>
    <property type="match status" value="1"/>
</dbReference>
<protein>
    <recommendedName>
        <fullName evidence="3">HAD-like protein</fullName>
    </recommendedName>
</protein>
<gene>
    <name evidence="1" type="ORF">FBEOM_14314</name>
</gene>
<dbReference type="Gene3D" id="1.10.150.240">
    <property type="entry name" value="Putative phosphatase, domain 2"/>
    <property type="match status" value="1"/>
</dbReference>
<dbReference type="NCBIfam" id="TIGR01509">
    <property type="entry name" value="HAD-SF-IA-v3"/>
    <property type="match status" value="1"/>
</dbReference>
<evidence type="ECO:0000313" key="2">
    <source>
        <dbReference type="Proteomes" id="UP000730481"/>
    </source>
</evidence>
<dbReference type="PANTHER" id="PTHR43611:SF3">
    <property type="entry name" value="FLAVIN MONONUCLEOTIDE HYDROLASE 1, CHLOROPLATIC"/>
    <property type="match status" value="1"/>
</dbReference>
<reference evidence="1" key="2">
    <citation type="submission" date="2020-02" db="EMBL/GenBank/DDBJ databases">
        <title>Identification and distribution of gene clusters putatively required for synthesis of sphingolipid metabolism inhibitors in phylogenetically diverse species of the filamentous fungus Fusarium.</title>
        <authorList>
            <person name="Kim H.-S."/>
            <person name="Busman M."/>
            <person name="Brown D.W."/>
            <person name="Divon H."/>
            <person name="Uhlig S."/>
            <person name="Proctor R.H."/>
        </authorList>
    </citation>
    <scope>NUCLEOTIDE SEQUENCE</scope>
    <source>
        <strain evidence="1">NRRL 25174</strain>
    </source>
</reference>
<accession>A0A9P5A3Y6</accession>